<dbReference type="Proteomes" id="UP000198680">
    <property type="component" value="Unassembled WGS sequence"/>
</dbReference>
<dbReference type="AlphaFoldDB" id="A0A1G9V136"/>
<organism evidence="1 2">
    <name type="scientific">Geodermatophilus siccatus</name>
    <dbReference type="NCBI Taxonomy" id="1137991"/>
    <lineage>
        <taxon>Bacteria</taxon>
        <taxon>Bacillati</taxon>
        <taxon>Actinomycetota</taxon>
        <taxon>Actinomycetes</taxon>
        <taxon>Geodermatophilales</taxon>
        <taxon>Geodermatophilaceae</taxon>
        <taxon>Geodermatophilus</taxon>
    </lineage>
</organism>
<gene>
    <name evidence="1" type="ORF">SAMN05660642_03038</name>
</gene>
<name>A0A1G9V136_9ACTN</name>
<keyword evidence="2" id="KW-1185">Reference proteome</keyword>
<sequence length="71" mass="8019">MRSDFVAEKLHCFGTVDATHGDVYIKIDGYQLGRIWALCPNQVVTVTNPDRRSQAYVVNGSRLRVELCDYG</sequence>
<dbReference type="EMBL" id="FNHE01000007">
    <property type="protein sequence ID" value="SDM65838.1"/>
    <property type="molecule type" value="Genomic_DNA"/>
</dbReference>
<reference evidence="2" key="1">
    <citation type="submission" date="2016-10" db="EMBL/GenBank/DDBJ databases">
        <authorList>
            <person name="Varghese N."/>
            <person name="Submissions S."/>
        </authorList>
    </citation>
    <scope>NUCLEOTIDE SEQUENCE [LARGE SCALE GENOMIC DNA]</scope>
    <source>
        <strain evidence="2">DSM 45419</strain>
    </source>
</reference>
<accession>A0A1G9V136</accession>
<protein>
    <submittedName>
        <fullName evidence="1">Uncharacterized protein</fullName>
    </submittedName>
</protein>
<evidence type="ECO:0000313" key="2">
    <source>
        <dbReference type="Proteomes" id="UP000198680"/>
    </source>
</evidence>
<proteinExistence type="predicted"/>
<dbReference type="RefSeq" id="WP_091219818.1">
    <property type="nucleotide sequence ID" value="NZ_FNHE01000007.1"/>
</dbReference>
<evidence type="ECO:0000313" key="1">
    <source>
        <dbReference type="EMBL" id="SDM65838.1"/>
    </source>
</evidence>